<evidence type="ECO:0000256" key="3">
    <source>
        <dbReference type="ARBA" id="ARBA00022989"/>
    </source>
</evidence>
<feature type="transmembrane region" description="Helical" evidence="5">
    <location>
        <begin position="117"/>
        <end position="135"/>
    </location>
</feature>
<feature type="transmembrane region" description="Helical" evidence="5">
    <location>
        <begin position="406"/>
        <end position="424"/>
    </location>
</feature>
<dbReference type="KEGG" id="cyu:UCYN_01240"/>
<dbReference type="RefSeq" id="WP_012953542.1">
    <property type="nucleotide sequence ID" value="NC_013771.1"/>
</dbReference>
<feature type="transmembrane region" description="Helical" evidence="5">
    <location>
        <begin position="277"/>
        <end position="295"/>
    </location>
</feature>
<keyword evidence="4 5" id="KW-0472">Membrane</keyword>
<accession>D3EN27</accession>
<keyword evidence="3 5" id="KW-1133">Transmembrane helix</keyword>
<sequence>MKFIWGLITFSSFSPEIWLKASFYYRIVGLFRNWRQSSFLLRWGKTIGALLISLILMFSPFVTTGVIGIWLISIAMYWIILIVSEREQPVFNSIHLLVFLYWVISAIAVIFSPVRDAAFSGFIKLTLYLIFFACTSHILRSPILTNWLILSTLGSGLLVGIYGVRQRLFGVEQLATWNDPTAYFSNSIRVYSYLGNPNLLSAYILPSIALSMAAFFVWQKTLPKLLALTILLINTFCLYFTGSRSGWIALIICLVIFSLLLFTWFKDELPLFWRQWLLPITFGTLISFIFVLIASNDILQSRIMSIFIGRADSSNNFRINVWTSVVNMIKDYPFLGIGPGNDAFSKIYPLYMSPKYSALSAYSVFLETAVEMGLVGLSIFIWLIFTIINQGIQKINKLKNDKNSHGIWIIAAVAAIVGLLMQGLFDTVWYRPQVNTLWWFLVALIASQHKSKEKINIHS</sequence>
<protein>
    <submittedName>
        <fullName evidence="7">Probable bicarbonate transporter, IctB family</fullName>
    </submittedName>
</protein>
<dbReference type="PANTHER" id="PTHR37422:SF22">
    <property type="entry name" value="SLR1515 PROTEIN"/>
    <property type="match status" value="1"/>
</dbReference>
<feature type="transmembrane region" description="Helical" evidence="5">
    <location>
        <begin position="39"/>
        <end position="58"/>
    </location>
</feature>
<dbReference type="GO" id="GO:0016020">
    <property type="term" value="C:membrane"/>
    <property type="evidence" value="ECO:0007669"/>
    <property type="project" value="UniProtKB-SubCell"/>
</dbReference>
<gene>
    <name evidence="7" type="ordered locus">UCYN_01240</name>
</gene>
<proteinExistence type="predicted"/>
<dbReference type="PANTHER" id="PTHR37422">
    <property type="entry name" value="TEICHURONIC ACID BIOSYNTHESIS PROTEIN TUAE"/>
    <property type="match status" value="1"/>
</dbReference>
<dbReference type="AlphaFoldDB" id="D3EN27"/>
<evidence type="ECO:0000256" key="1">
    <source>
        <dbReference type="ARBA" id="ARBA00004141"/>
    </source>
</evidence>
<feature type="transmembrane region" description="Helical" evidence="5">
    <location>
        <begin position="359"/>
        <end position="385"/>
    </location>
</feature>
<evidence type="ECO:0000256" key="2">
    <source>
        <dbReference type="ARBA" id="ARBA00022692"/>
    </source>
</evidence>
<feature type="transmembrane region" description="Helical" evidence="5">
    <location>
        <begin position="147"/>
        <end position="164"/>
    </location>
</feature>
<evidence type="ECO:0000259" key="6">
    <source>
        <dbReference type="Pfam" id="PF04932"/>
    </source>
</evidence>
<evidence type="ECO:0000313" key="8">
    <source>
        <dbReference type="Proteomes" id="UP000001405"/>
    </source>
</evidence>
<evidence type="ECO:0000256" key="5">
    <source>
        <dbReference type="SAM" id="Phobius"/>
    </source>
</evidence>
<evidence type="ECO:0000313" key="7">
    <source>
        <dbReference type="EMBL" id="ADB94877.1"/>
    </source>
</evidence>
<dbReference type="InterPro" id="IPR007016">
    <property type="entry name" value="O-antigen_ligase-rel_domated"/>
</dbReference>
<comment type="subcellular location">
    <subcellularLocation>
        <location evidence="1">Membrane</location>
        <topology evidence="1">Multi-pass membrane protein</topology>
    </subcellularLocation>
</comment>
<name>D3EN27_ATETH</name>
<dbReference type="PATRIC" id="fig|713887.8.peg.115"/>
<dbReference type="NCBIfam" id="TIGR00947">
    <property type="entry name" value="2A73"/>
    <property type="match status" value="1"/>
</dbReference>
<dbReference type="Pfam" id="PF04932">
    <property type="entry name" value="Wzy_C"/>
    <property type="match status" value="1"/>
</dbReference>
<feature type="transmembrane region" description="Helical" evidence="5">
    <location>
        <begin position="200"/>
        <end position="218"/>
    </location>
</feature>
<keyword evidence="8" id="KW-1185">Reference proteome</keyword>
<feature type="transmembrane region" description="Helical" evidence="5">
    <location>
        <begin position="64"/>
        <end position="83"/>
    </location>
</feature>
<dbReference type="HOGENOM" id="CLU_033061_0_0_3"/>
<evidence type="ECO:0000256" key="4">
    <source>
        <dbReference type="ARBA" id="ARBA00023136"/>
    </source>
</evidence>
<keyword evidence="2 5" id="KW-0812">Transmembrane</keyword>
<dbReference type="InterPro" id="IPR051533">
    <property type="entry name" value="WaaL-like"/>
</dbReference>
<dbReference type="EMBL" id="CP001842">
    <property type="protein sequence ID" value="ADB94877.1"/>
    <property type="molecule type" value="Genomic_DNA"/>
</dbReference>
<feature type="domain" description="O-antigen ligase-related" evidence="6">
    <location>
        <begin position="231"/>
        <end position="381"/>
    </location>
</feature>
<reference evidence="7 8" key="1">
    <citation type="journal article" date="2010" name="Nature">
        <title>Metabolic streamlining in an open-ocean nitrogen-fixing cyanobacterium.</title>
        <authorList>
            <person name="Tripp H.J."/>
            <person name="Bench S.R."/>
            <person name="Turk K.A."/>
            <person name="Foster R.A."/>
            <person name="Desany B.A."/>
            <person name="Niazi F."/>
            <person name="Affourtit J.P."/>
            <person name="Zehr J.P."/>
        </authorList>
    </citation>
    <scope>NUCLEOTIDE SEQUENCE [LARGE SCALE GENOMIC DNA]</scope>
    <source>
        <strain evidence="8">ALOHA</strain>
    </source>
</reference>
<dbReference type="OrthoDB" id="9806320at2"/>
<feature type="transmembrane region" description="Helical" evidence="5">
    <location>
        <begin position="247"/>
        <end position="265"/>
    </location>
</feature>
<organism evidence="8">
    <name type="scientific">Atelocyanobacterium thalassa (isolate ALOHA)</name>
    <dbReference type="NCBI Taxonomy" id="1453429"/>
    <lineage>
        <taxon>Bacteria</taxon>
        <taxon>Bacillati</taxon>
        <taxon>Cyanobacteriota</taxon>
        <taxon>Cyanophyceae</taxon>
        <taxon>Oscillatoriophycideae</taxon>
        <taxon>Chroococcales</taxon>
        <taxon>Aphanothecaceae</taxon>
        <taxon>Candidatus Atelocyanobacterium</taxon>
        <taxon>Candidatus Atelocyanobacterium thalassae</taxon>
    </lineage>
</organism>
<feature type="transmembrane region" description="Helical" evidence="5">
    <location>
        <begin position="90"/>
        <end position="111"/>
    </location>
</feature>
<dbReference type="InterPro" id="IPR006007">
    <property type="entry name" value="Inorganic_carbon_transpt"/>
</dbReference>
<dbReference type="Proteomes" id="UP000001405">
    <property type="component" value="Chromosome"/>
</dbReference>
<dbReference type="STRING" id="1453429.UCYN_01240"/>
<feature type="transmembrane region" description="Helical" evidence="5">
    <location>
        <begin position="225"/>
        <end position="241"/>
    </location>
</feature>